<evidence type="ECO:0000256" key="2">
    <source>
        <dbReference type="ARBA" id="ARBA00008432"/>
    </source>
</evidence>
<keyword evidence="5" id="KW-0534">Nitrate assimilation</keyword>
<feature type="transmembrane region" description="Helical" evidence="7">
    <location>
        <begin position="124"/>
        <end position="142"/>
    </location>
</feature>
<keyword evidence="4 7" id="KW-1133">Transmembrane helix</keyword>
<dbReference type="InterPro" id="IPR044772">
    <property type="entry name" value="NO3_transporter"/>
</dbReference>
<proteinExistence type="inferred from homology"/>
<reference evidence="9 10" key="1">
    <citation type="submission" date="2020-04" db="EMBL/GenBank/DDBJ databases">
        <authorList>
            <person name="Klaysubun C."/>
            <person name="Duangmal K."/>
            <person name="Lipun K."/>
        </authorList>
    </citation>
    <scope>NUCLEOTIDE SEQUENCE [LARGE SCALE GENOMIC DNA]</scope>
    <source>
        <strain evidence="9 10">DSM 45300</strain>
    </source>
</reference>
<dbReference type="Proteomes" id="UP000586918">
    <property type="component" value="Unassembled WGS sequence"/>
</dbReference>
<keyword evidence="3 7" id="KW-0812">Transmembrane</keyword>
<feature type="transmembrane region" description="Helical" evidence="7">
    <location>
        <begin position="354"/>
        <end position="376"/>
    </location>
</feature>
<evidence type="ECO:0000313" key="10">
    <source>
        <dbReference type="Proteomes" id="UP000586918"/>
    </source>
</evidence>
<evidence type="ECO:0000313" key="9">
    <source>
        <dbReference type="EMBL" id="NMH91099.1"/>
    </source>
</evidence>
<dbReference type="Gene3D" id="1.20.1250.20">
    <property type="entry name" value="MFS general substrate transporter like domains"/>
    <property type="match status" value="2"/>
</dbReference>
<feature type="transmembrane region" description="Helical" evidence="7">
    <location>
        <begin position="92"/>
        <end position="112"/>
    </location>
</feature>
<comment type="similarity">
    <text evidence="2">Belongs to the major facilitator superfamily. Nitrate/nitrite porter (TC 2.A.1.8) family.</text>
</comment>
<protein>
    <submittedName>
        <fullName evidence="9">NarK/NasA family nitrate transporter</fullName>
    </submittedName>
</protein>
<evidence type="ECO:0000256" key="7">
    <source>
        <dbReference type="SAM" id="Phobius"/>
    </source>
</evidence>
<dbReference type="EMBL" id="JAAXKZ010000012">
    <property type="protein sequence ID" value="NMH91099.1"/>
    <property type="molecule type" value="Genomic_DNA"/>
</dbReference>
<feature type="transmembrane region" description="Helical" evidence="7">
    <location>
        <begin position="195"/>
        <end position="217"/>
    </location>
</feature>
<evidence type="ECO:0000256" key="4">
    <source>
        <dbReference type="ARBA" id="ARBA00022989"/>
    </source>
</evidence>
<feature type="transmembrane region" description="Helical" evidence="7">
    <location>
        <begin position="154"/>
        <end position="174"/>
    </location>
</feature>
<dbReference type="InterPro" id="IPR036259">
    <property type="entry name" value="MFS_trans_sf"/>
</dbReference>
<feature type="transmembrane region" description="Helical" evidence="7">
    <location>
        <begin position="264"/>
        <end position="283"/>
    </location>
</feature>
<dbReference type="InterPro" id="IPR011701">
    <property type="entry name" value="MFS"/>
</dbReference>
<name>A0A848DET7_9PSEU</name>
<dbReference type="PANTHER" id="PTHR23515">
    <property type="entry name" value="HIGH-AFFINITY NITRATE TRANSPORTER 2.3"/>
    <property type="match status" value="1"/>
</dbReference>
<keyword evidence="10" id="KW-1185">Reference proteome</keyword>
<comment type="caution">
    <text evidence="9">The sequence shown here is derived from an EMBL/GenBank/DDBJ whole genome shotgun (WGS) entry which is preliminary data.</text>
</comment>
<organism evidence="9 10">
    <name type="scientific">Pseudonocardia bannensis</name>
    <dbReference type="NCBI Taxonomy" id="630973"/>
    <lineage>
        <taxon>Bacteria</taxon>
        <taxon>Bacillati</taxon>
        <taxon>Actinomycetota</taxon>
        <taxon>Actinomycetes</taxon>
        <taxon>Pseudonocardiales</taxon>
        <taxon>Pseudonocardiaceae</taxon>
        <taxon>Pseudonocardia</taxon>
    </lineage>
</organism>
<feature type="transmembrane region" description="Helical" evidence="7">
    <location>
        <begin position="37"/>
        <end position="55"/>
    </location>
</feature>
<feature type="transmembrane region" description="Helical" evidence="7">
    <location>
        <begin position="67"/>
        <end position="86"/>
    </location>
</feature>
<evidence type="ECO:0000256" key="6">
    <source>
        <dbReference type="ARBA" id="ARBA00023136"/>
    </source>
</evidence>
<dbReference type="GO" id="GO:0042128">
    <property type="term" value="P:nitrate assimilation"/>
    <property type="evidence" value="ECO:0007669"/>
    <property type="project" value="UniProtKB-KW"/>
</dbReference>
<dbReference type="GO" id="GO:0015112">
    <property type="term" value="F:nitrate transmembrane transporter activity"/>
    <property type="evidence" value="ECO:0007669"/>
    <property type="project" value="InterPro"/>
</dbReference>
<comment type="subcellular location">
    <subcellularLocation>
        <location evidence="1">Cell membrane</location>
        <topology evidence="1">Multi-pass membrane protein</topology>
    </subcellularLocation>
</comment>
<evidence type="ECO:0000256" key="1">
    <source>
        <dbReference type="ARBA" id="ARBA00004651"/>
    </source>
</evidence>
<feature type="domain" description="Major facilitator superfamily (MFS) profile" evidence="8">
    <location>
        <begin position="1"/>
        <end position="380"/>
    </location>
</feature>
<evidence type="ECO:0000256" key="5">
    <source>
        <dbReference type="ARBA" id="ARBA00023063"/>
    </source>
</evidence>
<dbReference type="GO" id="GO:0005886">
    <property type="term" value="C:plasma membrane"/>
    <property type="evidence" value="ECO:0007669"/>
    <property type="project" value="UniProtKB-SubCell"/>
</dbReference>
<evidence type="ECO:0000256" key="3">
    <source>
        <dbReference type="ARBA" id="ARBA00022692"/>
    </source>
</evidence>
<dbReference type="InterPro" id="IPR020846">
    <property type="entry name" value="MFS_dom"/>
</dbReference>
<gene>
    <name evidence="9" type="ORF">HF519_05730</name>
</gene>
<feature type="transmembrane region" description="Helical" evidence="7">
    <location>
        <begin position="237"/>
        <end position="257"/>
    </location>
</feature>
<feature type="transmembrane region" description="Helical" evidence="7">
    <location>
        <begin position="295"/>
        <end position="317"/>
    </location>
</feature>
<dbReference type="PROSITE" id="PS50850">
    <property type="entry name" value="MFS"/>
    <property type="match status" value="1"/>
</dbReference>
<keyword evidence="6 7" id="KW-0472">Membrane</keyword>
<dbReference type="AlphaFoldDB" id="A0A848DET7"/>
<sequence>MLGLATVGFAVTFWAWALLSPLGATLREQLSLTSFQQSLLVAVPVIVGSLGRIPVGALADRLGARRMFPTVALLTVLPVLYLGHLADSLIEYLVGGFFLGLGGTTFAIGVPFVNSWYPPERRGLALGIFGVGMGGTAISAFSTVQLAKAIGPSFPFDLVAAVLVVYSAVAYLLLRDRPDRSVAAGSMLARLVTALRMPVTLQLAFLYAVAFGGFVAFSVYLPTYLTNAYHLDRGDAALRTAGFVLLAVAMRPVGGWLSDRFRPVPVLVIAYGAVAVLALLAAFEFPLVPVATAAFLGMAAALGIGTGAVFALVARLVEPERVGVVTGVVGAAGGLGGFFPPLVMGLVYGALGDYTLGFLLLAATAAVAAVFTATLVRRRAEQVATGGIDART</sequence>
<dbReference type="SUPFAM" id="SSF103473">
    <property type="entry name" value="MFS general substrate transporter"/>
    <property type="match status" value="1"/>
</dbReference>
<accession>A0A848DET7</accession>
<feature type="transmembrane region" description="Helical" evidence="7">
    <location>
        <begin position="324"/>
        <end position="348"/>
    </location>
</feature>
<evidence type="ECO:0000259" key="8">
    <source>
        <dbReference type="PROSITE" id="PS50850"/>
    </source>
</evidence>
<dbReference type="Pfam" id="PF07690">
    <property type="entry name" value="MFS_1"/>
    <property type="match status" value="1"/>
</dbReference>